<dbReference type="InterPro" id="IPR018062">
    <property type="entry name" value="HTH_AraC-typ_CS"/>
</dbReference>
<gene>
    <name evidence="5" type="ORF">EV692_0193</name>
</gene>
<name>A0A4R1L250_9PAST</name>
<sequence length="319" mass="36040">MHHLNKPLLLQPTKLPEHILQAIPQDWQQSLNIYSPCRDLTLHSVNASSRHPWLFQSEGEAALNLCFLLAGEMRTGFHDGGTYHVNAGSAVFMLSNQHTQGWNEFVSQQNHDFRMLNIHIPKSAIESLIGVEMSLLRQQSHTIFGHSGEQQHLDALMTCVPISLSLQSRISELLTSFQQTAPHQVIGNLYCRAKILELIALFLQENICQQTISLPVPCDRKRLMQARYLLEKEYAQDWCVADLAARVGLNEKRLQTGFKALYGKSVYAFLIHTRIQAAVILLQQGVSVTDTATMVGFSHLSHFSRVFREHIGVSPKQLV</sequence>
<organism evidence="5 6">
    <name type="scientific">Lonepinella koalarum</name>
    <dbReference type="NCBI Taxonomy" id="53417"/>
    <lineage>
        <taxon>Bacteria</taxon>
        <taxon>Pseudomonadati</taxon>
        <taxon>Pseudomonadota</taxon>
        <taxon>Gammaproteobacteria</taxon>
        <taxon>Pasteurellales</taxon>
        <taxon>Pasteurellaceae</taxon>
        <taxon>Lonepinella</taxon>
    </lineage>
</organism>
<dbReference type="PROSITE" id="PS00041">
    <property type="entry name" value="HTH_ARAC_FAMILY_1"/>
    <property type="match status" value="1"/>
</dbReference>
<dbReference type="PRINTS" id="PR00032">
    <property type="entry name" value="HTHARAC"/>
</dbReference>
<reference evidence="5 6" key="1">
    <citation type="submission" date="2019-03" db="EMBL/GenBank/DDBJ databases">
        <title>Genomic Encyclopedia of Type Strains, Phase IV (KMG-IV): sequencing the most valuable type-strain genomes for metagenomic binning, comparative biology and taxonomic classification.</title>
        <authorList>
            <person name="Goeker M."/>
        </authorList>
    </citation>
    <scope>NUCLEOTIDE SEQUENCE [LARGE SCALE GENOMIC DNA]</scope>
    <source>
        <strain evidence="5 6">DSM 10053</strain>
    </source>
</reference>
<dbReference type="InterPro" id="IPR020449">
    <property type="entry name" value="Tscrpt_reg_AraC-type_HTH"/>
</dbReference>
<keyword evidence="6" id="KW-1185">Reference proteome</keyword>
<dbReference type="Proteomes" id="UP000295496">
    <property type="component" value="Unassembled WGS sequence"/>
</dbReference>
<dbReference type="InterPro" id="IPR018060">
    <property type="entry name" value="HTH_AraC"/>
</dbReference>
<protein>
    <submittedName>
        <fullName evidence="5">AraC family transcriptional regulator</fullName>
    </submittedName>
</protein>
<keyword evidence="2" id="KW-0238">DNA-binding</keyword>
<dbReference type="EMBL" id="SMGJ01000001">
    <property type="protein sequence ID" value="TCK71137.1"/>
    <property type="molecule type" value="Genomic_DNA"/>
</dbReference>
<dbReference type="PANTHER" id="PTHR47893:SF1">
    <property type="entry name" value="REGULATORY PROTEIN PCHR"/>
    <property type="match status" value="1"/>
</dbReference>
<keyword evidence="3" id="KW-0804">Transcription</keyword>
<dbReference type="GO" id="GO:0043565">
    <property type="term" value="F:sequence-specific DNA binding"/>
    <property type="evidence" value="ECO:0007669"/>
    <property type="project" value="InterPro"/>
</dbReference>
<keyword evidence="1" id="KW-0805">Transcription regulation</keyword>
<dbReference type="Pfam" id="PF12833">
    <property type="entry name" value="HTH_18"/>
    <property type="match status" value="1"/>
</dbReference>
<feature type="domain" description="HTH araC/xylS-type" evidence="4">
    <location>
        <begin position="224"/>
        <end position="319"/>
    </location>
</feature>
<dbReference type="Gene3D" id="1.10.10.60">
    <property type="entry name" value="Homeodomain-like"/>
    <property type="match status" value="1"/>
</dbReference>
<dbReference type="InterPro" id="IPR009057">
    <property type="entry name" value="Homeodomain-like_sf"/>
</dbReference>
<evidence type="ECO:0000313" key="5">
    <source>
        <dbReference type="EMBL" id="TCK71137.1"/>
    </source>
</evidence>
<dbReference type="AlphaFoldDB" id="A0A4R1L250"/>
<dbReference type="SMART" id="SM00342">
    <property type="entry name" value="HTH_ARAC"/>
    <property type="match status" value="1"/>
</dbReference>
<evidence type="ECO:0000256" key="1">
    <source>
        <dbReference type="ARBA" id="ARBA00023015"/>
    </source>
</evidence>
<evidence type="ECO:0000259" key="4">
    <source>
        <dbReference type="PROSITE" id="PS01124"/>
    </source>
</evidence>
<proteinExistence type="predicted"/>
<dbReference type="PROSITE" id="PS01124">
    <property type="entry name" value="HTH_ARAC_FAMILY_2"/>
    <property type="match status" value="1"/>
</dbReference>
<dbReference type="SUPFAM" id="SSF46689">
    <property type="entry name" value="Homeodomain-like"/>
    <property type="match status" value="2"/>
</dbReference>
<dbReference type="PANTHER" id="PTHR47893">
    <property type="entry name" value="REGULATORY PROTEIN PCHR"/>
    <property type="match status" value="1"/>
</dbReference>
<evidence type="ECO:0000256" key="2">
    <source>
        <dbReference type="ARBA" id="ARBA00023125"/>
    </source>
</evidence>
<evidence type="ECO:0000256" key="3">
    <source>
        <dbReference type="ARBA" id="ARBA00023163"/>
    </source>
</evidence>
<comment type="caution">
    <text evidence="5">The sequence shown here is derived from an EMBL/GenBank/DDBJ whole genome shotgun (WGS) entry which is preliminary data.</text>
</comment>
<dbReference type="InterPro" id="IPR053142">
    <property type="entry name" value="PchR_regulatory_protein"/>
</dbReference>
<dbReference type="GO" id="GO:0003700">
    <property type="term" value="F:DNA-binding transcription factor activity"/>
    <property type="evidence" value="ECO:0007669"/>
    <property type="project" value="InterPro"/>
</dbReference>
<dbReference type="RefSeq" id="WP_132299653.1">
    <property type="nucleotide sequence ID" value="NZ_CP170642.1"/>
</dbReference>
<evidence type="ECO:0000313" key="6">
    <source>
        <dbReference type="Proteomes" id="UP000295496"/>
    </source>
</evidence>
<accession>A0A4R1L250</accession>